<dbReference type="Pfam" id="PF12395">
    <property type="entry name" value="DUF3658"/>
    <property type="match status" value="1"/>
</dbReference>
<dbReference type="Pfam" id="PF08874">
    <property type="entry name" value="DUF1835"/>
    <property type="match status" value="1"/>
</dbReference>
<dbReference type="STRING" id="1423764.FC95_GL000533"/>
<protein>
    <submittedName>
        <fullName evidence="3">Uncharacterized protein</fullName>
    </submittedName>
</protein>
<evidence type="ECO:0000259" key="2">
    <source>
        <dbReference type="Pfam" id="PF12395"/>
    </source>
</evidence>
<evidence type="ECO:0000313" key="4">
    <source>
        <dbReference type="Proteomes" id="UP000321893"/>
    </source>
</evidence>
<dbReference type="GeneID" id="71567976"/>
<dbReference type="InterPro" id="IPR022123">
    <property type="entry name" value="DUF3658"/>
</dbReference>
<dbReference type="InterPro" id="IPR014973">
    <property type="entry name" value="DUF1835"/>
</dbReference>
<evidence type="ECO:0000259" key="1">
    <source>
        <dbReference type="Pfam" id="PF08874"/>
    </source>
</evidence>
<evidence type="ECO:0000313" key="3">
    <source>
        <dbReference type="EMBL" id="GEL27891.1"/>
    </source>
</evidence>
<proteinExistence type="predicted"/>
<keyword evidence="4" id="KW-1185">Reference proteome</keyword>
<dbReference type="OrthoDB" id="1654031at2"/>
<comment type="caution">
    <text evidence="3">The sequence shown here is derived from an EMBL/GenBank/DDBJ whole genome shotgun (WGS) entry which is preliminary data.</text>
</comment>
<accession>A0A511DSS0</accession>
<dbReference type="RefSeq" id="WP_054768944.1">
    <property type="nucleotide sequence ID" value="NZ_BJVK01000006.1"/>
</dbReference>
<sequence>MIDIVFSDSFATTLRQYYQQKQMMHDVLSLPLYLSLGDISQRTFLESRKTVYKIQYAHTNESEALTSQSVHKIKKAMHNLDLALERDEPLRIWWSDKADDYCGFLWLCDYLVDFDVVTTSVHVPMVFSTLGDELLTITGLGDLSESGIDKLQLFSFESALPKTERDAYHYYWAQLRGENNPVRTIINGLAVSQSIDFYDRFIFANLSQRRFRDIIRVIGETVGNYPFAPTWWYRHRIDYLVSKGTIDFKPSEPTFDESSDGKIKLNMSNR</sequence>
<dbReference type="EMBL" id="BJVK01000006">
    <property type="protein sequence ID" value="GEL27891.1"/>
    <property type="molecule type" value="Genomic_DNA"/>
</dbReference>
<dbReference type="Proteomes" id="UP000321893">
    <property type="component" value="Unassembled WGS sequence"/>
</dbReference>
<reference evidence="3" key="1">
    <citation type="submission" date="2019-07" db="EMBL/GenBank/DDBJ databases">
        <title>Whole genome shotgun sequence of Lactobacillus kefiri NBRC 15888.</title>
        <authorList>
            <person name="Hosoyama A."/>
            <person name="Uohara A."/>
            <person name="Ohji S."/>
            <person name="Ichikawa N."/>
        </authorList>
    </citation>
    <scope>NUCLEOTIDE SEQUENCE [LARGE SCALE GENOMIC DNA]</scope>
    <source>
        <strain evidence="3">NBRC 15888</strain>
    </source>
</reference>
<dbReference type="AlphaFoldDB" id="A0A511DSS0"/>
<feature type="domain" description="DUF1835" evidence="1">
    <location>
        <begin position="2"/>
        <end position="116"/>
    </location>
</feature>
<organism evidence="3 4">
    <name type="scientific">Lentilactobacillus kefiri</name>
    <name type="common">Lactobacillus kefiri</name>
    <dbReference type="NCBI Taxonomy" id="33962"/>
    <lineage>
        <taxon>Bacteria</taxon>
        <taxon>Bacillati</taxon>
        <taxon>Bacillota</taxon>
        <taxon>Bacilli</taxon>
        <taxon>Lactobacillales</taxon>
        <taxon>Lactobacillaceae</taxon>
        <taxon>Lentilactobacillus</taxon>
    </lineage>
</organism>
<feature type="domain" description="DUF3658" evidence="2">
    <location>
        <begin position="157"/>
        <end position="252"/>
    </location>
</feature>
<gene>
    <name evidence="3" type="ORF">LKE01_07110</name>
</gene>
<name>A0A511DSS0_LENKE</name>